<evidence type="ECO:0000313" key="1">
    <source>
        <dbReference type="EMBL" id="MCC2220922.1"/>
    </source>
</evidence>
<protein>
    <submittedName>
        <fullName evidence="1">Uncharacterized protein</fullName>
    </submittedName>
</protein>
<gene>
    <name evidence="1" type="ORF">LKD48_04565</name>
</gene>
<organism evidence="1 2">
    <name type="scientific">Anthropogastromicrobium aceti</name>
    <dbReference type="NCBI Taxonomy" id="2981768"/>
    <lineage>
        <taxon>Bacteria</taxon>
        <taxon>Bacillati</taxon>
        <taxon>Bacillota</taxon>
        <taxon>Clostridia</taxon>
        <taxon>Lachnospirales</taxon>
        <taxon>Lachnospiraceae</taxon>
        <taxon>Anthropogastromicrobium</taxon>
    </lineage>
</organism>
<dbReference type="RefSeq" id="WP_308731349.1">
    <property type="nucleotide sequence ID" value="NZ_JAJEQN010000008.1"/>
</dbReference>
<name>A0AAE3E416_9FIRM</name>
<keyword evidence="2" id="KW-1185">Reference proteome</keyword>
<sequence length="48" mass="5605">MNEKKENNKYSDGTSTMPKQEMLKGEIIIISENFPEIVWENGKLAYKK</sequence>
<reference evidence="1 2" key="1">
    <citation type="submission" date="2021-10" db="EMBL/GenBank/DDBJ databases">
        <title>Anaerobic single-cell dispensing facilitates the cultivation of human gut bacteria.</title>
        <authorList>
            <person name="Afrizal A."/>
        </authorList>
    </citation>
    <scope>NUCLEOTIDE SEQUENCE [LARGE SCALE GENOMIC DNA]</scope>
    <source>
        <strain evidence="1 2">CLA-AA-H224</strain>
    </source>
</reference>
<accession>A0AAE3E416</accession>
<evidence type="ECO:0000313" key="2">
    <source>
        <dbReference type="Proteomes" id="UP001198200"/>
    </source>
</evidence>
<dbReference type="AlphaFoldDB" id="A0AAE3E416"/>
<dbReference type="Proteomes" id="UP001198200">
    <property type="component" value="Unassembled WGS sequence"/>
</dbReference>
<dbReference type="EMBL" id="JAJEQN010000008">
    <property type="protein sequence ID" value="MCC2220922.1"/>
    <property type="molecule type" value="Genomic_DNA"/>
</dbReference>
<proteinExistence type="predicted"/>
<comment type="caution">
    <text evidence="1">The sequence shown here is derived from an EMBL/GenBank/DDBJ whole genome shotgun (WGS) entry which is preliminary data.</text>
</comment>